<feature type="compositionally biased region" description="Low complexity" evidence="5">
    <location>
        <begin position="9"/>
        <end position="18"/>
    </location>
</feature>
<dbReference type="InterPro" id="IPR050109">
    <property type="entry name" value="HTH-type_TetR-like_transc_reg"/>
</dbReference>
<keyword evidence="3" id="KW-0804">Transcription</keyword>
<sequence length="196" mass="21178">MESIPQAPPGAARPGGRTARTRERVLDAVASLLLEGGFDALTVDAVATRSGVHRTTVYRRWRDTGSLLADSLDAAREQRWRPPDTGSLLGDLTEINHQIVAALTEEPSITRALITASFRSPAAAHALRMFWEDRYTSAAVVIERAVERGEATSGADSRTVLIASCAPIFYELTLMRSPVSEDIAERYARVGTAAAT</sequence>
<dbReference type="InterPro" id="IPR023772">
    <property type="entry name" value="DNA-bd_HTH_TetR-type_CS"/>
</dbReference>
<dbReference type="InterPro" id="IPR001647">
    <property type="entry name" value="HTH_TetR"/>
</dbReference>
<dbReference type="InterPro" id="IPR011075">
    <property type="entry name" value="TetR_C"/>
</dbReference>
<comment type="caution">
    <text evidence="7">The sequence shown here is derived from an EMBL/GenBank/DDBJ whole genome shotgun (WGS) entry which is preliminary data.</text>
</comment>
<name>A0ABV8J326_9ACTN</name>
<dbReference type="SUPFAM" id="SSF48498">
    <property type="entry name" value="Tetracyclin repressor-like, C-terminal domain"/>
    <property type="match status" value="1"/>
</dbReference>
<feature type="region of interest" description="Disordered" evidence="5">
    <location>
        <begin position="1"/>
        <end position="20"/>
    </location>
</feature>
<feature type="domain" description="HTH tetR-type" evidence="6">
    <location>
        <begin position="19"/>
        <end position="79"/>
    </location>
</feature>
<dbReference type="PANTHER" id="PTHR30055">
    <property type="entry name" value="HTH-TYPE TRANSCRIPTIONAL REGULATOR RUTR"/>
    <property type="match status" value="1"/>
</dbReference>
<dbReference type="InterPro" id="IPR009057">
    <property type="entry name" value="Homeodomain-like_sf"/>
</dbReference>
<dbReference type="Pfam" id="PF00440">
    <property type="entry name" value="TetR_N"/>
    <property type="match status" value="1"/>
</dbReference>
<dbReference type="PANTHER" id="PTHR30055:SF148">
    <property type="entry name" value="TETR-FAMILY TRANSCRIPTIONAL REGULATOR"/>
    <property type="match status" value="1"/>
</dbReference>
<dbReference type="Gene3D" id="1.10.10.60">
    <property type="entry name" value="Homeodomain-like"/>
    <property type="match status" value="1"/>
</dbReference>
<evidence type="ECO:0000256" key="5">
    <source>
        <dbReference type="SAM" id="MobiDB-lite"/>
    </source>
</evidence>
<evidence type="ECO:0000256" key="3">
    <source>
        <dbReference type="ARBA" id="ARBA00023163"/>
    </source>
</evidence>
<keyword evidence="1" id="KW-0805">Transcription regulation</keyword>
<dbReference type="SUPFAM" id="SSF46689">
    <property type="entry name" value="Homeodomain-like"/>
    <property type="match status" value="1"/>
</dbReference>
<evidence type="ECO:0000313" key="8">
    <source>
        <dbReference type="Proteomes" id="UP001595867"/>
    </source>
</evidence>
<dbReference type="Pfam" id="PF16859">
    <property type="entry name" value="TetR_C_11"/>
    <property type="match status" value="1"/>
</dbReference>
<dbReference type="PROSITE" id="PS50977">
    <property type="entry name" value="HTH_TETR_2"/>
    <property type="match status" value="1"/>
</dbReference>
<dbReference type="InterPro" id="IPR036271">
    <property type="entry name" value="Tet_transcr_reg_TetR-rel_C_sf"/>
</dbReference>
<evidence type="ECO:0000256" key="2">
    <source>
        <dbReference type="ARBA" id="ARBA00023125"/>
    </source>
</evidence>
<dbReference type="EMBL" id="JBHSBL010000024">
    <property type="protein sequence ID" value="MFC4070565.1"/>
    <property type="molecule type" value="Genomic_DNA"/>
</dbReference>
<dbReference type="PROSITE" id="PS01081">
    <property type="entry name" value="HTH_TETR_1"/>
    <property type="match status" value="1"/>
</dbReference>
<gene>
    <name evidence="7" type="ORF">ACFO0C_37010</name>
</gene>
<keyword evidence="2 4" id="KW-0238">DNA-binding</keyword>
<evidence type="ECO:0000256" key="4">
    <source>
        <dbReference type="PROSITE-ProRule" id="PRU00335"/>
    </source>
</evidence>
<dbReference type="Proteomes" id="UP001595867">
    <property type="component" value="Unassembled WGS sequence"/>
</dbReference>
<proteinExistence type="predicted"/>
<reference evidence="8" key="1">
    <citation type="journal article" date="2019" name="Int. J. Syst. Evol. Microbiol.">
        <title>The Global Catalogue of Microorganisms (GCM) 10K type strain sequencing project: providing services to taxonomists for standard genome sequencing and annotation.</title>
        <authorList>
            <consortium name="The Broad Institute Genomics Platform"/>
            <consortium name="The Broad Institute Genome Sequencing Center for Infectious Disease"/>
            <person name="Wu L."/>
            <person name="Ma J."/>
        </authorList>
    </citation>
    <scope>NUCLEOTIDE SEQUENCE [LARGE SCALE GENOMIC DNA]</scope>
    <source>
        <strain evidence="8">TBRC 5832</strain>
    </source>
</reference>
<evidence type="ECO:0000256" key="1">
    <source>
        <dbReference type="ARBA" id="ARBA00023015"/>
    </source>
</evidence>
<accession>A0ABV8J326</accession>
<dbReference type="RefSeq" id="WP_378071437.1">
    <property type="nucleotide sequence ID" value="NZ_JBHSBL010000024.1"/>
</dbReference>
<keyword evidence="8" id="KW-1185">Reference proteome</keyword>
<evidence type="ECO:0000259" key="6">
    <source>
        <dbReference type="PROSITE" id="PS50977"/>
    </source>
</evidence>
<protein>
    <submittedName>
        <fullName evidence="7">TetR/AcrR family transcriptional regulator</fullName>
    </submittedName>
</protein>
<feature type="DNA-binding region" description="H-T-H motif" evidence="4">
    <location>
        <begin position="42"/>
        <end position="61"/>
    </location>
</feature>
<dbReference type="Gene3D" id="1.10.357.10">
    <property type="entry name" value="Tetracycline Repressor, domain 2"/>
    <property type="match status" value="1"/>
</dbReference>
<organism evidence="7 8">
    <name type="scientific">Actinoplanes subglobosus</name>
    <dbReference type="NCBI Taxonomy" id="1547892"/>
    <lineage>
        <taxon>Bacteria</taxon>
        <taxon>Bacillati</taxon>
        <taxon>Actinomycetota</taxon>
        <taxon>Actinomycetes</taxon>
        <taxon>Micromonosporales</taxon>
        <taxon>Micromonosporaceae</taxon>
        <taxon>Actinoplanes</taxon>
    </lineage>
</organism>
<evidence type="ECO:0000313" key="7">
    <source>
        <dbReference type="EMBL" id="MFC4070565.1"/>
    </source>
</evidence>
<dbReference type="PRINTS" id="PR00455">
    <property type="entry name" value="HTHTETR"/>
</dbReference>